<evidence type="ECO:0000313" key="2">
    <source>
        <dbReference type="Proteomes" id="UP000286415"/>
    </source>
</evidence>
<accession>A0A3R7FSE5</accession>
<reference evidence="1 2" key="2">
    <citation type="journal article" date="2021" name="Genomics">
        <title>High-quality reference genome for Clonorchis sinensis.</title>
        <authorList>
            <person name="Young N.D."/>
            <person name="Stroehlein A.J."/>
            <person name="Kinkar L."/>
            <person name="Wang T."/>
            <person name="Sohn W.M."/>
            <person name="Chang B.C.H."/>
            <person name="Kaur P."/>
            <person name="Weisz D."/>
            <person name="Dudchenko O."/>
            <person name="Aiden E.L."/>
            <person name="Korhonen P.K."/>
            <person name="Gasser R.B."/>
        </authorList>
    </citation>
    <scope>NUCLEOTIDE SEQUENCE [LARGE SCALE GENOMIC DNA]</scope>
    <source>
        <strain evidence="1">Cs-k2</strain>
    </source>
</reference>
<dbReference type="EMBL" id="NIRI02000042">
    <property type="protein sequence ID" value="KAG5450066.1"/>
    <property type="molecule type" value="Genomic_DNA"/>
</dbReference>
<dbReference type="Proteomes" id="UP000286415">
    <property type="component" value="Unassembled WGS sequence"/>
</dbReference>
<reference evidence="1 2" key="1">
    <citation type="journal article" date="2018" name="Biotechnol. Adv.">
        <title>Improved genomic resources and new bioinformatic workflow for the carcinogenic parasite Clonorchis sinensis: Biotechnological implications.</title>
        <authorList>
            <person name="Wang D."/>
            <person name="Korhonen P.K."/>
            <person name="Gasser R.B."/>
            <person name="Young N.D."/>
        </authorList>
    </citation>
    <scope>NUCLEOTIDE SEQUENCE [LARGE SCALE GENOMIC DNA]</scope>
    <source>
        <strain evidence="1">Cs-k2</strain>
    </source>
</reference>
<sequence>MCRMLVVDQMAVDLFAELGNWLANVLSQRGQCALEKRKNFGCWSVHRVWQLSRKRFITDPGDIVSAGLSGSINHSTHPTPH</sequence>
<comment type="caution">
    <text evidence="1">The sequence shown here is derived from an EMBL/GenBank/DDBJ whole genome shotgun (WGS) entry which is preliminary data.</text>
</comment>
<protein>
    <submittedName>
        <fullName evidence="1">Uncharacterized protein</fullName>
    </submittedName>
</protein>
<evidence type="ECO:0000313" key="1">
    <source>
        <dbReference type="EMBL" id="KAG5450066.1"/>
    </source>
</evidence>
<proteinExistence type="predicted"/>
<gene>
    <name evidence="1" type="ORF">CSKR_111211</name>
</gene>
<dbReference type="InParanoid" id="A0A3R7FSE5"/>
<keyword evidence="2" id="KW-1185">Reference proteome</keyword>
<name>A0A3R7FSE5_CLOSI</name>
<organism evidence="1 2">
    <name type="scientific">Clonorchis sinensis</name>
    <name type="common">Chinese liver fluke</name>
    <dbReference type="NCBI Taxonomy" id="79923"/>
    <lineage>
        <taxon>Eukaryota</taxon>
        <taxon>Metazoa</taxon>
        <taxon>Spiralia</taxon>
        <taxon>Lophotrochozoa</taxon>
        <taxon>Platyhelminthes</taxon>
        <taxon>Trematoda</taxon>
        <taxon>Digenea</taxon>
        <taxon>Opisthorchiida</taxon>
        <taxon>Opisthorchiata</taxon>
        <taxon>Opisthorchiidae</taxon>
        <taxon>Clonorchis</taxon>
    </lineage>
</organism>
<dbReference type="AlphaFoldDB" id="A0A3R7FSE5"/>